<dbReference type="KEGG" id="gso:PH603_15365"/>
<sequence length="65" mass="7209">MMDFDDLPRKKTGPLFDLEKEDISTLGVEELDDRILRLKAEISRAETAKAARGASRAAAEALFKS</sequence>
<dbReference type="AlphaFoldDB" id="A0AAE9XRK6"/>
<dbReference type="Proteomes" id="UP001217500">
    <property type="component" value="Chromosome"/>
</dbReference>
<accession>A0AAE9XRK6</accession>
<name>A0AAE9XRK6_9PROT</name>
<protein>
    <submittedName>
        <fullName evidence="1">DUF1192 domain-containing protein</fullName>
    </submittedName>
</protein>
<organism evidence="1 2">
    <name type="scientific">Gimibacter soli</name>
    <dbReference type="NCBI Taxonomy" id="3024400"/>
    <lineage>
        <taxon>Bacteria</taxon>
        <taxon>Pseudomonadati</taxon>
        <taxon>Pseudomonadota</taxon>
        <taxon>Alphaproteobacteria</taxon>
        <taxon>Kordiimonadales</taxon>
        <taxon>Temperatibacteraceae</taxon>
        <taxon>Gimibacter</taxon>
    </lineage>
</organism>
<dbReference type="InterPro" id="IPR009579">
    <property type="entry name" value="DUF1192"/>
</dbReference>
<dbReference type="EMBL" id="CP116805">
    <property type="protein sequence ID" value="WCL53916.1"/>
    <property type="molecule type" value="Genomic_DNA"/>
</dbReference>
<dbReference type="RefSeq" id="WP_289503629.1">
    <property type="nucleotide sequence ID" value="NZ_CP116805.1"/>
</dbReference>
<evidence type="ECO:0000313" key="1">
    <source>
        <dbReference type="EMBL" id="WCL53916.1"/>
    </source>
</evidence>
<gene>
    <name evidence="1" type="ORF">PH603_15365</name>
</gene>
<evidence type="ECO:0000313" key="2">
    <source>
        <dbReference type="Proteomes" id="UP001217500"/>
    </source>
</evidence>
<keyword evidence="2" id="KW-1185">Reference proteome</keyword>
<proteinExistence type="predicted"/>
<reference evidence="1" key="1">
    <citation type="submission" date="2023-01" db="EMBL/GenBank/DDBJ databases">
        <title>The genome sequence of Kordiimonadaceae bacterium 6D33.</title>
        <authorList>
            <person name="Liu Y."/>
        </authorList>
    </citation>
    <scope>NUCLEOTIDE SEQUENCE</scope>
    <source>
        <strain evidence="1">6D33</strain>
    </source>
</reference>
<dbReference type="Pfam" id="PF06698">
    <property type="entry name" value="DUF1192"/>
    <property type="match status" value="1"/>
</dbReference>